<name>A0A2P2NJ28_RHIMU</name>
<organism evidence="1">
    <name type="scientific">Rhizophora mucronata</name>
    <name type="common">Asiatic mangrove</name>
    <dbReference type="NCBI Taxonomy" id="61149"/>
    <lineage>
        <taxon>Eukaryota</taxon>
        <taxon>Viridiplantae</taxon>
        <taxon>Streptophyta</taxon>
        <taxon>Embryophyta</taxon>
        <taxon>Tracheophyta</taxon>
        <taxon>Spermatophyta</taxon>
        <taxon>Magnoliopsida</taxon>
        <taxon>eudicotyledons</taxon>
        <taxon>Gunneridae</taxon>
        <taxon>Pentapetalae</taxon>
        <taxon>rosids</taxon>
        <taxon>fabids</taxon>
        <taxon>Malpighiales</taxon>
        <taxon>Rhizophoraceae</taxon>
        <taxon>Rhizophora</taxon>
    </lineage>
</organism>
<reference evidence="1" key="1">
    <citation type="submission" date="2018-02" db="EMBL/GenBank/DDBJ databases">
        <title>Rhizophora mucronata_Transcriptome.</title>
        <authorList>
            <person name="Meera S.P."/>
            <person name="Sreeshan A."/>
            <person name="Augustine A."/>
        </authorList>
    </citation>
    <scope>NUCLEOTIDE SEQUENCE</scope>
    <source>
        <tissue evidence="1">Leaf</tissue>
    </source>
</reference>
<protein>
    <submittedName>
        <fullName evidence="1">Uncharacterized protein</fullName>
    </submittedName>
</protein>
<dbReference type="AlphaFoldDB" id="A0A2P2NJ28"/>
<proteinExistence type="predicted"/>
<dbReference type="EMBL" id="GGEC01061960">
    <property type="protein sequence ID" value="MBX42444.1"/>
    <property type="molecule type" value="Transcribed_RNA"/>
</dbReference>
<sequence length="31" mass="3445">MLEMIGCFTHLPFQQFNKSNLSSLDSIGSAK</sequence>
<evidence type="ECO:0000313" key="1">
    <source>
        <dbReference type="EMBL" id="MBX42444.1"/>
    </source>
</evidence>
<accession>A0A2P2NJ28</accession>